<dbReference type="EMBL" id="BAABBX010000016">
    <property type="protein sequence ID" value="GAA4192856.1"/>
    <property type="molecule type" value="Genomic_DNA"/>
</dbReference>
<evidence type="ECO:0000256" key="1">
    <source>
        <dbReference type="SAM" id="Phobius"/>
    </source>
</evidence>
<evidence type="ECO:0008006" key="4">
    <source>
        <dbReference type="Google" id="ProtNLM"/>
    </source>
</evidence>
<feature type="transmembrane region" description="Helical" evidence="1">
    <location>
        <begin position="109"/>
        <end position="126"/>
    </location>
</feature>
<keyword evidence="1" id="KW-0472">Membrane</keyword>
<organism evidence="2 3">
    <name type="scientific">Gryllotalpicola kribbensis</name>
    <dbReference type="NCBI Taxonomy" id="993084"/>
    <lineage>
        <taxon>Bacteria</taxon>
        <taxon>Bacillati</taxon>
        <taxon>Actinomycetota</taxon>
        <taxon>Actinomycetes</taxon>
        <taxon>Micrococcales</taxon>
        <taxon>Microbacteriaceae</taxon>
        <taxon>Gryllotalpicola</taxon>
    </lineage>
</organism>
<feature type="transmembrane region" description="Helical" evidence="1">
    <location>
        <begin position="185"/>
        <end position="201"/>
    </location>
</feature>
<proteinExistence type="predicted"/>
<evidence type="ECO:0000313" key="3">
    <source>
        <dbReference type="Proteomes" id="UP001500213"/>
    </source>
</evidence>
<feature type="transmembrane region" description="Helical" evidence="1">
    <location>
        <begin position="159"/>
        <end position="180"/>
    </location>
</feature>
<protein>
    <recommendedName>
        <fullName evidence="4">Glycosyltransferase RgtA/B/C/D-like domain-containing protein</fullName>
    </recommendedName>
</protein>
<dbReference type="RefSeq" id="WP_344777543.1">
    <property type="nucleotide sequence ID" value="NZ_BAABBX010000016.1"/>
</dbReference>
<keyword evidence="1" id="KW-1133">Transmembrane helix</keyword>
<feature type="transmembrane region" description="Helical" evidence="1">
    <location>
        <begin position="430"/>
        <end position="449"/>
    </location>
</feature>
<sequence length="504" mass="54609">MWLVAVLCGLGACGALLLHLFVPTVVGMGDQGDGQRLVCELGVANQAPFDYTKFTQYIYTSWVPHQWFGESCGAGGSGEPYYSSQSLLLWPAKWITPLLGWGPGLDTRAVGVLCILVFSALLTLFVTQLPGRVGFRILIAAAVTAVMDDGAFADFFVSPYSEPACFLGVFATLIALMFLWRREHVTWLGILLVTLACTITITAKTQMISMLPVIAVALLWRPYRTRRRPHAAALGSRGRALRRGVLLRVPAMIAVAALLGVTGAYTLGQPKRFSELNLYNAVFVEMLPHSPDPKADLAWLGLPADFASSSGTTVASPNAAIYDADYPQFLQKVSQEKIILFYLAHPDRLVSMADRGLDAIAHPVLGYIGSYTAGSGHKPWTKEHRFAPIEGISVVFAAVPLLILILQLVTLVLGLAVASRRKLGPARTTFGTATVFFVAALWLQFWTVMLSEGESEIYKHMIVATFMSSLCMVWIPALILLLRNPGPPSPAATATRIVEVTSAG</sequence>
<keyword evidence="1" id="KW-0812">Transmembrane</keyword>
<evidence type="ECO:0000313" key="2">
    <source>
        <dbReference type="EMBL" id="GAA4192856.1"/>
    </source>
</evidence>
<feature type="transmembrane region" description="Helical" evidence="1">
    <location>
        <begin position="392"/>
        <end position="418"/>
    </location>
</feature>
<gene>
    <name evidence="2" type="ORF">GCM10022288_25770</name>
</gene>
<feature type="transmembrane region" description="Helical" evidence="1">
    <location>
        <begin position="461"/>
        <end position="482"/>
    </location>
</feature>
<feature type="transmembrane region" description="Helical" evidence="1">
    <location>
        <begin position="133"/>
        <end position="153"/>
    </location>
</feature>
<accession>A0ABP8AXI4</accession>
<dbReference type="Proteomes" id="UP001500213">
    <property type="component" value="Unassembled WGS sequence"/>
</dbReference>
<keyword evidence="3" id="KW-1185">Reference proteome</keyword>
<feature type="transmembrane region" description="Helical" evidence="1">
    <location>
        <begin position="245"/>
        <end position="267"/>
    </location>
</feature>
<reference evidence="3" key="1">
    <citation type="journal article" date="2019" name="Int. J. Syst. Evol. Microbiol.">
        <title>The Global Catalogue of Microorganisms (GCM) 10K type strain sequencing project: providing services to taxonomists for standard genome sequencing and annotation.</title>
        <authorList>
            <consortium name="The Broad Institute Genomics Platform"/>
            <consortium name="The Broad Institute Genome Sequencing Center for Infectious Disease"/>
            <person name="Wu L."/>
            <person name="Ma J."/>
        </authorList>
    </citation>
    <scope>NUCLEOTIDE SEQUENCE [LARGE SCALE GENOMIC DNA]</scope>
    <source>
        <strain evidence="3">JCM 17593</strain>
    </source>
</reference>
<name>A0ABP8AXI4_9MICO</name>
<feature type="transmembrane region" description="Helical" evidence="1">
    <location>
        <begin position="207"/>
        <end position="224"/>
    </location>
</feature>
<comment type="caution">
    <text evidence="2">The sequence shown here is derived from an EMBL/GenBank/DDBJ whole genome shotgun (WGS) entry which is preliminary data.</text>
</comment>